<evidence type="ECO:0000313" key="8">
    <source>
        <dbReference type="EMBL" id="MCF4122352.1"/>
    </source>
</evidence>
<dbReference type="GO" id="GO:0008270">
    <property type="term" value="F:zinc ion binding"/>
    <property type="evidence" value="ECO:0007669"/>
    <property type="project" value="InterPro"/>
</dbReference>
<keyword evidence="4" id="KW-0456">Lyase</keyword>
<evidence type="ECO:0000256" key="5">
    <source>
        <dbReference type="ARBA" id="ARBA00024993"/>
    </source>
</evidence>
<evidence type="ECO:0000256" key="7">
    <source>
        <dbReference type="PIRSR" id="PIRSR601765-1"/>
    </source>
</evidence>
<feature type="binding site" evidence="7">
    <location>
        <position position="112"/>
    </location>
    <ligand>
        <name>Zn(2+)</name>
        <dbReference type="ChEBI" id="CHEBI:29105"/>
    </ligand>
</feature>
<gene>
    <name evidence="8" type="ORF">L1785_15340</name>
</gene>
<evidence type="ECO:0000256" key="1">
    <source>
        <dbReference type="ARBA" id="ARBA00006217"/>
    </source>
</evidence>
<dbReference type="Pfam" id="PF00484">
    <property type="entry name" value="Pro_CA"/>
    <property type="match status" value="1"/>
</dbReference>
<dbReference type="AlphaFoldDB" id="A0AA41QHS7"/>
<dbReference type="InterPro" id="IPR001765">
    <property type="entry name" value="Carbonic_anhydrase"/>
</dbReference>
<dbReference type="InterPro" id="IPR015892">
    <property type="entry name" value="Carbonic_anhydrase_CS"/>
</dbReference>
<dbReference type="EMBL" id="JAKGSG010000041">
    <property type="protein sequence ID" value="MCF4122352.1"/>
    <property type="molecule type" value="Genomic_DNA"/>
</dbReference>
<dbReference type="SUPFAM" id="SSF53056">
    <property type="entry name" value="beta-carbonic anhydrase, cab"/>
    <property type="match status" value="1"/>
</dbReference>
<dbReference type="PANTHER" id="PTHR11002">
    <property type="entry name" value="CARBONIC ANHYDRASE"/>
    <property type="match status" value="1"/>
</dbReference>
<dbReference type="PANTHER" id="PTHR11002:SF79">
    <property type="entry name" value="CARBONIC ANHYDRASE 2"/>
    <property type="match status" value="1"/>
</dbReference>
<feature type="binding site" evidence="7">
    <location>
        <position position="59"/>
    </location>
    <ligand>
        <name>Zn(2+)</name>
        <dbReference type="ChEBI" id="CHEBI:29105"/>
    </ligand>
</feature>
<organism evidence="8 9">
    <name type="scientific">Antribacter soli</name>
    <dbReference type="NCBI Taxonomy" id="2910976"/>
    <lineage>
        <taxon>Bacteria</taxon>
        <taxon>Bacillati</taxon>
        <taxon>Actinomycetota</taxon>
        <taxon>Actinomycetes</taxon>
        <taxon>Micrococcales</taxon>
        <taxon>Promicromonosporaceae</taxon>
        <taxon>Antribacter</taxon>
    </lineage>
</organism>
<evidence type="ECO:0000313" key="9">
    <source>
        <dbReference type="Proteomes" id="UP001165405"/>
    </source>
</evidence>
<comment type="function">
    <text evidence="5">Catalyzes the reversible hydration of carbon dioxide to form bicarbonate.</text>
</comment>
<dbReference type="RefSeq" id="WP_236090146.1">
    <property type="nucleotide sequence ID" value="NZ_JAKGSG010000041.1"/>
</dbReference>
<feature type="binding site" evidence="7">
    <location>
        <position position="61"/>
    </location>
    <ligand>
        <name>Zn(2+)</name>
        <dbReference type="ChEBI" id="CHEBI:29105"/>
    </ligand>
</feature>
<accession>A0AA41QHS7</accession>
<sequence length="224" mass="23501">MIDDAVDPVGKLTPKDAWAMLRAGNDRFVTGVPAHPSQGADRRRELQAAQYPHTVIFGCSDSRVAAEIIFDQGLGDVFVVRTAGHVLDTTVIGSIEYGVDVLGASLVVVLGHDSCGAVAAAAHTLATGEQPPGFVRAVVDRVIPSIVNLTSRTSGMDVQALADPDVLRREHVRHTVEMLHGYSAGLARAVSEGRCAVVGVEYDLAEGSARLVDTVGDVGELPKG</sequence>
<evidence type="ECO:0000256" key="4">
    <source>
        <dbReference type="ARBA" id="ARBA00023239"/>
    </source>
</evidence>
<proteinExistence type="inferred from homology"/>
<keyword evidence="3 7" id="KW-0862">Zinc</keyword>
<evidence type="ECO:0000256" key="6">
    <source>
        <dbReference type="ARBA" id="ARBA00048348"/>
    </source>
</evidence>
<dbReference type="GO" id="GO:0015976">
    <property type="term" value="P:carbon utilization"/>
    <property type="evidence" value="ECO:0007669"/>
    <property type="project" value="InterPro"/>
</dbReference>
<comment type="catalytic activity">
    <reaction evidence="6">
        <text>hydrogencarbonate + H(+) = CO2 + H2O</text>
        <dbReference type="Rhea" id="RHEA:10748"/>
        <dbReference type="ChEBI" id="CHEBI:15377"/>
        <dbReference type="ChEBI" id="CHEBI:15378"/>
        <dbReference type="ChEBI" id="CHEBI:16526"/>
        <dbReference type="ChEBI" id="CHEBI:17544"/>
        <dbReference type="EC" id="4.2.1.1"/>
    </reaction>
</comment>
<dbReference type="Gene3D" id="3.40.1050.10">
    <property type="entry name" value="Carbonic anhydrase"/>
    <property type="match status" value="1"/>
</dbReference>
<dbReference type="GO" id="GO:0004089">
    <property type="term" value="F:carbonate dehydratase activity"/>
    <property type="evidence" value="ECO:0007669"/>
    <property type="project" value="UniProtKB-EC"/>
</dbReference>
<dbReference type="EC" id="4.2.1.1" evidence="2"/>
<dbReference type="SMART" id="SM00947">
    <property type="entry name" value="Pro_CA"/>
    <property type="match status" value="1"/>
</dbReference>
<protein>
    <recommendedName>
        <fullName evidence="2">carbonic anhydrase</fullName>
        <ecNumber evidence="2">4.2.1.1</ecNumber>
    </recommendedName>
</protein>
<keyword evidence="7" id="KW-0479">Metal-binding</keyword>
<evidence type="ECO:0000256" key="2">
    <source>
        <dbReference type="ARBA" id="ARBA00012925"/>
    </source>
</evidence>
<feature type="binding site" evidence="7">
    <location>
        <position position="115"/>
    </location>
    <ligand>
        <name>Zn(2+)</name>
        <dbReference type="ChEBI" id="CHEBI:29105"/>
    </ligand>
</feature>
<comment type="similarity">
    <text evidence="1">Belongs to the beta-class carbonic anhydrase family.</text>
</comment>
<evidence type="ECO:0000256" key="3">
    <source>
        <dbReference type="ARBA" id="ARBA00022833"/>
    </source>
</evidence>
<dbReference type="InterPro" id="IPR036874">
    <property type="entry name" value="Carbonic_anhydrase_sf"/>
</dbReference>
<reference evidence="8" key="1">
    <citation type="submission" date="2022-01" db="EMBL/GenBank/DDBJ databases">
        <title>Antribacter sp. nov., isolated from Guizhou of China.</title>
        <authorList>
            <person name="Chengliang C."/>
            <person name="Ya Z."/>
        </authorList>
    </citation>
    <scope>NUCLEOTIDE SEQUENCE</scope>
    <source>
        <strain evidence="8">KLBMP 9083</strain>
    </source>
</reference>
<comment type="cofactor">
    <cofactor evidence="7">
        <name>Zn(2+)</name>
        <dbReference type="ChEBI" id="CHEBI:29105"/>
    </cofactor>
    <text evidence="7">Binds 1 zinc ion per subunit.</text>
</comment>
<dbReference type="Proteomes" id="UP001165405">
    <property type="component" value="Unassembled WGS sequence"/>
</dbReference>
<comment type="caution">
    <text evidence="8">The sequence shown here is derived from an EMBL/GenBank/DDBJ whole genome shotgun (WGS) entry which is preliminary data.</text>
</comment>
<keyword evidence="9" id="KW-1185">Reference proteome</keyword>
<name>A0AA41QHS7_9MICO</name>
<dbReference type="PROSITE" id="PS00704">
    <property type="entry name" value="PROK_CO2_ANHYDRASE_1"/>
    <property type="match status" value="1"/>
</dbReference>